<evidence type="ECO:0000259" key="10">
    <source>
        <dbReference type="Pfam" id="PF00697"/>
    </source>
</evidence>
<dbReference type="SUPFAM" id="SSF51366">
    <property type="entry name" value="Ribulose-phoshate binding barrel"/>
    <property type="match status" value="1"/>
</dbReference>
<dbReference type="InterPro" id="IPR013785">
    <property type="entry name" value="Aldolase_TIM"/>
</dbReference>
<dbReference type="InterPro" id="IPR011060">
    <property type="entry name" value="RibuloseP-bd_barrel"/>
</dbReference>
<dbReference type="HAMAP" id="MF_00135">
    <property type="entry name" value="PRAI"/>
    <property type="match status" value="1"/>
</dbReference>
<gene>
    <name evidence="9" type="primary">trpF</name>
    <name evidence="11" type="ORF">E6C50_03505</name>
</gene>
<keyword evidence="6 9" id="KW-0822">Tryptophan biosynthesis</keyword>
<feature type="domain" description="N-(5'phosphoribosyl) anthranilate isomerase (PRAI)" evidence="10">
    <location>
        <begin position="4"/>
        <end position="188"/>
    </location>
</feature>
<dbReference type="AlphaFoldDB" id="A0A4S4A484"/>
<dbReference type="UniPathway" id="UPA00035">
    <property type="reaction ID" value="UER00042"/>
</dbReference>
<evidence type="ECO:0000256" key="5">
    <source>
        <dbReference type="ARBA" id="ARBA00022605"/>
    </source>
</evidence>
<dbReference type="InterPro" id="IPR044643">
    <property type="entry name" value="TrpF_fam"/>
</dbReference>
<dbReference type="RefSeq" id="WP_136401802.1">
    <property type="nucleotide sequence ID" value="NZ_SSNZ01000001.1"/>
</dbReference>
<evidence type="ECO:0000256" key="8">
    <source>
        <dbReference type="ARBA" id="ARBA00023235"/>
    </source>
</evidence>
<reference evidence="11 12" key="1">
    <citation type="submission" date="2019-04" db="EMBL/GenBank/DDBJ databases">
        <title>Flavobacterium sp. nov. isolated from construction timber.</title>
        <authorList>
            <person name="Lin S.-Y."/>
            <person name="Chang C.-T."/>
            <person name="Young C.-C."/>
        </authorList>
    </citation>
    <scope>NUCLEOTIDE SEQUENCE [LARGE SCALE GENOMIC DNA]</scope>
    <source>
        <strain evidence="11 12">CC-CTC003</strain>
    </source>
</reference>
<evidence type="ECO:0000256" key="2">
    <source>
        <dbReference type="ARBA" id="ARBA00004664"/>
    </source>
</evidence>
<dbReference type="EC" id="5.3.1.24" evidence="3 9"/>
<evidence type="ECO:0000256" key="7">
    <source>
        <dbReference type="ARBA" id="ARBA00023141"/>
    </source>
</evidence>
<protein>
    <recommendedName>
        <fullName evidence="4 9">N-(5'-phosphoribosyl)anthranilate isomerase</fullName>
        <shortName evidence="9">PRAI</shortName>
        <ecNumber evidence="3 9">5.3.1.24</ecNumber>
    </recommendedName>
</protein>
<comment type="caution">
    <text evidence="11">The sequence shown here is derived from an EMBL/GenBank/DDBJ whole genome shotgun (WGS) entry which is preliminary data.</text>
</comment>
<comment type="pathway">
    <text evidence="2 9">Amino-acid biosynthesis; L-tryptophan biosynthesis; L-tryptophan from chorismate: step 3/5.</text>
</comment>
<dbReference type="InterPro" id="IPR001240">
    <property type="entry name" value="PRAI_dom"/>
</dbReference>
<dbReference type="OrthoDB" id="9786954at2"/>
<evidence type="ECO:0000256" key="4">
    <source>
        <dbReference type="ARBA" id="ARBA00022272"/>
    </source>
</evidence>
<keyword evidence="5 9" id="KW-0028">Amino-acid biosynthesis</keyword>
<evidence type="ECO:0000256" key="9">
    <source>
        <dbReference type="HAMAP-Rule" id="MF_00135"/>
    </source>
</evidence>
<evidence type="ECO:0000313" key="12">
    <source>
        <dbReference type="Proteomes" id="UP000307507"/>
    </source>
</evidence>
<comment type="similarity">
    <text evidence="9">Belongs to the TrpF family.</text>
</comment>
<evidence type="ECO:0000256" key="3">
    <source>
        <dbReference type="ARBA" id="ARBA00012572"/>
    </source>
</evidence>
<dbReference type="PANTHER" id="PTHR42894:SF1">
    <property type="entry name" value="N-(5'-PHOSPHORIBOSYL)ANTHRANILATE ISOMERASE"/>
    <property type="match status" value="1"/>
</dbReference>
<dbReference type="GO" id="GO:0000162">
    <property type="term" value="P:L-tryptophan biosynthetic process"/>
    <property type="evidence" value="ECO:0007669"/>
    <property type="project" value="UniProtKB-UniRule"/>
</dbReference>
<dbReference type="GO" id="GO:0004640">
    <property type="term" value="F:phosphoribosylanthranilate isomerase activity"/>
    <property type="evidence" value="ECO:0007669"/>
    <property type="project" value="UniProtKB-UniRule"/>
</dbReference>
<dbReference type="EMBL" id="SSNZ01000001">
    <property type="protein sequence ID" value="THF53279.1"/>
    <property type="molecule type" value="Genomic_DNA"/>
</dbReference>
<dbReference type="PANTHER" id="PTHR42894">
    <property type="entry name" value="N-(5'-PHOSPHORIBOSYL)ANTHRANILATE ISOMERASE"/>
    <property type="match status" value="1"/>
</dbReference>
<keyword evidence="8 9" id="KW-0413">Isomerase</keyword>
<evidence type="ECO:0000256" key="6">
    <source>
        <dbReference type="ARBA" id="ARBA00022822"/>
    </source>
</evidence>
<dbReference type="Pfam" id="PF00697">
    <property type="entry name" value="PRAI"/>
    <property type="match status" value="1"/>
</dbReference>
<name>A0A4S4A484_9FLAO</name>
<keyword evidence="12" id="KW-1185">Reference proteome</keyword>
<comment type="catalytic activity">
    <reaction evidence="1 9">
        <text>N-(5-phospho-beta-D-ribosyl)anthranilate = 1-(2-carboxyphenylamino)-1-deoxy-D-ribulose 5-phosphate</text>
        <dbReference type="Rhea" id="RHEA:21540"/>
        <dbReference type="ChEBI" id="CHEBI:18277"/>
        <dbReference type="ChEBI" id="CHEBI:58613"/>
        <dbReference type="EC" id="5.3.1.24"/>
    </reaction>
</comment>
<dbReference type="Proteomes" id="UP000307507">
    <property type="component" value="Unassembled WGS sequence"/>
</dbReference>
<sequence>MKYAENIAAIAALQPDYMGFIFYNKSARFYNDTLPEIPKTIKKTGVFVNADSTSILETIERYQLQAVQLHGLETPELCTVIRKESDVEIIKTFSIDTPFDFRKLDNYETVCDYYLFDTKGKLPGGNGFPFDWTLLENYPSSKPYFLSGGIAINHINTIPTTGLTPYAIDINSKFETAPGLKNITLCKQAIVTLKNN</sequence>
<dbReference type="Gene3D" id="3.20.20.70">
    <property type="entry name" value="Aldolase class I"/>
    <property type="match status" value="1"/>
</dbReference>
<accession>A0A4S4A484</accession>
<evidence type="ECO:0000313" key="11">
    <source>
        <dbReference type="EMBL" id="THF53279.1"/>
    </source>
</evidence>
<keyword evidence="7 9" id="KW-0057">Aromatic amino acid biosynthesis</keyword>
<dbReference type="CDD" id="cd00405">
    <property type="entry name" value="PRAI"/>
    <property type="match status" value="1"/>
</dbReference>
<evidence type="ECO:0000256" key="1">
    <source>
        <dbReference type="ARBA" id="ARBA00001164"/>
    </source>
</evidence>
<organism evidence="11 12">
    <name type="scientific">Flavobacterium supellecticarium</name>
    <dbReference type="NCBI Taxonomy" id="2565924"/>
    <lineage>
        <taxon>Bacteria</taxon>
        <taxon>Pseudomonadati</taxon>
        <taxon>Bacteroidota</taxon>
        <taxon>Flavobacteriia</taxon>
        <taxon>Flavobacteriales</taxon>
        <taxon>Flavobacteriaceae</taxon>
        <taxon>Flavobacterium</taxon>
    </lineage>
</organism>
<proteinExistence type="inferred from homology"/>